<protein>
    <submittedName>
        <fullName evidence="1">Uncharacterized protein</fullName>
    </submittedName>
</protein>
<dbReference type="AlphaFoldDB" id="A0A9W9XEJ4"/>
<dbReference type="RefSeq" id="XP_056791461.1">
    <property type="nucleotide sequence ID" value="XM_056933920.1"/>
</dbReference>
<dbReference type="GeneID" id="81624169"/>
<name>A0A9W9XEJ4_9EURO</name>
<dbReference type="Proteomes" id="UP001148312">
    <property type="component" value="Unassembled WGS sequence"/>
</dbReference>
<organism evidence="1 2">
    <name type="scientific">Penicillium diatomitis</name>
    <dbReference type="NCBI Taxonomy" id="2819901"/>
    <lineage>
        <taxon>Eukaryota</taxon>
        <taxon>Fungi</taxon>
        <taxon>Dikarya</taxon>
        <taxon>Ascomycota</taxon>
        <taxon>Pezizomycotina</taxon>
        <taxon>Eurotiomycetes</taxon>
        <taxon>Eurotiomycetidae</taxon>
        <taxon>Eurotiales</taxon>
        <taxon>Aspergillaceae</taxon>
        <taxon>Penicillium</taxon>
    </lineage>
</organism>
<keyword evidence="2" id="KW-1185">Reference proteome</keyword>
<evidence type="ECO:0000313" key="2">
    <source>
        <dbReference type="Proteomes" id="UP001148312"/>
    </source>
</evidence>
<reference evidence="1" key="2">
    <citation type="journal article" date="2023" name="IMA Fungus">
        <title>Comparative genomic study of the Penicillium genus elucidates a diverse pangenome and 15 lateral gene transfer events.</title>
        <authorList>
            <person name="Petersen C."/>
            <person name="Sorensen T."/>
            <person name="Nielsen M.R."/>
            <person name="Sondergaard T.E."/>
            <person name="Sorensen J.L."/>
            <person name="Fitzpatrick D.A."/>
            <person name="Frisvad J.C."/>
            <person name="Nielsen K.L."/>
        </authorList>
    </citation>
    <scope>NUCLEOTIDE SEQUENCE</scope>
    <source>
        <strain evidence="1">IBT 30728</strain>
    </source>
</reference>
<comment type="caution">
    <text evidence="1">The sequence shown here is derived from an EMBL/GenBank/DDBJ whole genome shotgun (WGS) entry which is preliminary data.</text>
</comment>
<proteinExistence type="predicted"/>
<evidence type="ECO:0000313" key="1">
    <source>
        <dbReference type="EMBL" id="KAJ5489428.1"/>
    </source>
</evidence>
<reference evidence="1" key="1">
    <citation type="submission" date="2022-12" db="EMBL/GenBank/DDBJ databases">
        <authorList>
            <person name="Petersen C."/>
        </authorList>
    </citation>
    <scope>NUCLEOTIDE SEQUENCE</scope>
    <source>
        <strain evidence="1">IBT 30728</strain>
    </source>
</reference>
<gene>
    <name evidence="1" type="ORF">N7539_004318</name>
</gene>
<sequence>MASSGIVRGSQLAHLYSCQFPEGPVVAGQIGVGAQVDGLPSIPTQVCKTAVVQSPSIVWLGKTLLIWVTAHCSSLL</sequence>
<accession>A0A9W9XEJ4</accession>
<dbReference type="EMBL" id="JAPWDQ010000004">
    <property type="protein sequence ID" value="KAJ5489428.1"/>
    <property type="molecule type" value="Genomic_DNA"/>
</dbReference>